<dbReference type="PROSITE" id="PS01359">
    <property type="entry name" value="ZF_PHD_1"/>
    <property type="match status" value="1"/>
</dbReference>
<accession>A0ABD3TTV4</accession>
<feature type="domain" description="AIPP2-like SPOC-like" evidence="6">
    <location>
        <begin position="218"/>
        <end position="345"/>
    </location>
</feature>
<dbReference type="Proteomes" id="UP001634393">
    <property type="component" value="Unassembled WGS sequence"/>
</dbReference>
<evidence type="ECO:0000256" key="2">
    <source>
        <dbReference type="ARBA" id="ARBA00022771"/>
    </source>
</evidence>
<dbReference type="EMBL" id="JBJXBP010000003">
    <property type="protein sequence ID" value="KAL3840086.1"/>
    <property type="molecule type" value="Genomic_DNA"/>
</dbReference>
<keyword evidence="2" id="KW-0863">Zinc-finger</keyword>
<evidence type="ECO:0000313" key="7">
    <source>
        <dbReference type="EMBL" id="KAL3840086.1"/>
    </source>
</evidence>
<evidence type="ECO:0000313" key="8">
    <source>
        <dbReference type="Proteomes" id="UP001634393"/>
    </source>
</evidence>
<evidence type="ECO:0000259" key="6">
    <source>
        <dbReference type="Pfam" id="PF23121"/>
    </source>
</evidence>
<evidence type="ECO:0000256" key="3">
    <source>
        <dbReference type="ARBA" id="ARBA00022833"/>
    </source>
</evidence>
<gene>
    <name evidence="7" type="ORF">ACJIZ3_024677</name>
</gene>
<dbReference type="PANTHER" id="PTHR33304:SF18">
    <property type="entry name" value="CHROMATIN REGULATOR PHD FAMILY-RELATED"/>
    <property type="match status" value="1"/>
</dbReference>
<dbReference type="Pfam" id="PF23121">
    <property type="entry name" value="SPOC_AIPP2"/>
    <property type="match status" value="1"/>
</dbReference>
<organism evidence="7 8">
    <name type="scientific">Penstemon smallii</name>
    <dbReference type="NCBI Taxonomy" id="265156"/>
    <lineage>
        <taxon>Eukaryota</taxon>
        <taxon>Viridiplantae</taxon>
        <taxon>Streptophyta</taxon>
        <taxon>Embryophyta</taxon>
        <taxon>Tracheophyta</taxon>
        <taxon>Spermatophyta</taxon>
        <taxon>Magnoliopsida</taxon>
        <taxon>eudicotyledons</taxon>
        <taxon>Gunneridae</taxon>
        <taxon>Pentapetalae</taxon>
        <taxon>asterids</taxon>
        <taxon>lamiids</taxon>
        <taxon>Lamiales</taxon>
        <taxon>Plantaginaceae</taxon>
        <taxon>Cheloneae</taxon>
        <taxon>Penstemon</taxon>
    </lineage>
</organism>
<reference evidence="7 8" key="1">
    <citation type="submission" date="2024-12" db="EMBL/GenBank/DDBJ databases">
        <title>The unique morphological basis and parallel evolutionary history of personate flowers in Penstemon.</title>
        <authorList>
            <person name="Depatie T.H."/>
            <person name="Wessinger C.A."/>
        </authorList>
    </citation>
    <scope>NUCLEOTIDE SEQUENCE [LARGE SCALE GENOMIC DNA]</scope>
    <source>
        <strain evidence="7">WTNN_2</strain>
        <tissue evidence="7">Leaf</tissue>
    </source>
</reference>
<evidence type="ECO:0000256" key="4">
    <source>
        <dbReference type="ARBA" id="ARBA00023015"/>
    </source>
</evidence>
<proteinExistence type="predicted"/>
<dbReference type="InterPro" id="IPR011011">
    <property type="entry name" value="Znf_FYVE_PHD"/>
</dbReference>
<dbReference type="AlphaFoldDB" id="A0ABD3TTV4"/>
<dbReference type="SUPFAM" id="SSF57903">
    <property type="entry name" value="FYVE/PHD zinc finger"/>
    <property type="match status" value="1"/>
</dbReference>
<keyword evidence="1" id="KW-0479">Metal-binding</keyword>
<comment type="caution">
    <text evidence="7">The sequence shown here is derived from an EMBL/GenBank/DDBJ whole genome shotgun (WGS) entry which is preliminary data.</text>
</comment>
<keyword evidence="3" id="KW-0862">Zinc</keyword>
<evidence type="ECO:0000256" key="5">
    <source>
        <dbReference type="ARBA" id="ARBA00023163"/>
    </source>
</evidence>
<dbReference type="InterPro" id="IPR056280">
    <property type="entry name" value="AIPP2-like_SPOC"/>
</dbReference>
<sequence>METICLQCGDKGCTDALEYCVKCRDFAVHRYCLDVIPELFEEDVSWLCDDCEEESQNKSSVLKDDVIPCETRDSERSEVETNKTDVGIVRMGEQVYEGALQQSHDACPQPPCESDAEPRVVLDNDSERSSKRMKSVGPFEANFEGQSQGTDFSTGPRNENEVIVLENRNTATEGRGTGTSTVTHQTSNSWRGFSNDLNTSSMLDCHHSCPEPIIRPVWRGSFNISNQKNDILNGLMAHISSKAGQKVYDEACQFQLVLHLEMLPRSDVWPKSFEISEPTSDNIALYFFPSEISERVFDQLLDQMVREELALRTFVKNAELLVFPSDLLPLRYWKFQGKYYLWGVFRGKLAPSHTRDEQVMHEKIPNGNKVLVNMKNRYRHSPRSPLSSSSSYCSGKI</sequence>
<evidence type="ECO:0000256" key="1">
    <source>
        <dbReference type="ARBA" id="ARBA00022723"/>
    </source>
</evidence>
<dbReference type="GO" id="GO:0008270">
    <property type="term" value="F:zinc ion binding"/>
    <property type="evidence" value="ECO:0007669"/>
    <property type="project" value="UniProtKB-KW"/>
</dbReference>
<keyword evidence="5" id="KW-0804">Transcription</keyword>
<dbReference type="InterPro" id="IPR019786">
    <property type="entry name" value="Zinc_finger_PHD-type_CS"/>
</dbReference>
<protein>
    <recommendedName>
        <fullName evidence="6">AIPP2-like SPOC-like domain-containing protein</fullName>
    </recommendedName>
</protein>
<dbReference type="InterPro" id="IPR049914">
    <property type="entry name" value="PHD1-3/5-6"/>
</dbReference>
<keyword evidence="8" id="KW-1185">Reference proteome</keyword>
<name>A0ABD3TTV4_9LAMI</name>
<dbReference type="CDD" id="cd15489">
    <property type="entry name" value="PHD_SF"/>
    <property type="match status" value="1"/>
</dbReference>
<dbReference type="PANTHER" id="PTHR33304">
    <property type="match status" value="1"/>
</dbReference>
<keyword evidence="4" id="KW-0805">Transcription regulation</keyword>